<accession>A0A918MME8</accession>
<sequence length="524" mass="58426">MTPIGIDPLPIQQWSNKHQNFTHDLIPDCSFKLWNPPAVNYRNRYLATTKNFQWLIENAINKNHKLRAMGSGWSFTKVGLTEGGLIDTAGLNFSFPISADYVSPLYAQEPEDLYFLQCGAIIHEVNTRLSSKNPQRSLKASGASNGQTIAGALSTCTHGAAFNVGAVPDFVVGLHLITGADKHIWLERATYPVASPNFINWLDAELIQDDALFNAALVSFGSFGFIHGVMIETEPQFLLTEHRYGTIAYDDTLKTTMSTLNFSGLNLPGVGENGEMYHFEVVFNIHDFEPNNPAKGAFIKYMFKKPFQLPHTPLQRRNDFTYGDDLLGIISTLMDNLPGSGMAVPALVNVMFKMAFKPEPPRIGTVREIFNYTKFRGKVCSAAIAIDIADSPRAVELLVEVNKQNPFPGGLSLRYVKGTKATLGFTKFPKTCVLEMDGIDGQAARKFYEAAWNRLEQENIPYTLHWGKINFNLNETRIKQMFGSTQVEAWVNARNTLLNIPTLNVFNSQFLKQCGLDKIHGAIV</sequence>
<reference evidence="1" key="2">
    <citation type="submission" date="2020-09" db="EMBL/GenBank/DDBJ databases">
        <authorList>
            <person name="Sun Q."/>
            <person name="Kim S."/>
        </authorList>
    </citation>
    <scope>NUCLEOTIDE SEQUENCE</scope>
    <source>
        <strain evidence="1">KCTC 12113</strain>
    </source>
</reference>
<dbReference type="InterPro" id="IPR036318">
    <property type="entry name" value="FAD-bd_PCMH-like_sf"/>
</dbReference>
<dbReference type="EMBL" id="BMWP01000014">
    <property type="protein sequence ID" value="GGW36934.1"/>
    <property type="molecule type" value="Genomic_DNA"/>
</dbReference>
<protein>
    <recommendedName>
        <fullName evidence="3">FAD-binding protein</fullName>
    </recommendedName>
</protein>
<organism evidence="1 2">
    <name type="scientific">Arenibacter certesii</name>
    <dbReference type="NCBI Taxonomy" id="228955"/>
    <lineage>
        <taxon>Bacteria</taxon>
        <taxon>Pseudomonadati</taxon>
        <taxon>Bacteroidota</taxon>
        <taxon>Flavobacteriia</taxon>
        <taxon>Flavobacteriales</taxon>
        <taxon>Flavobacteriaceae</taxon>
        <taxon>Arenibacter</taxon>
    </lineage>
</organism>
<proteinExistence type="predicted"/>
<comment type="caution">
    <text evidence="1">The sequence shown here is derived from an EMBL/GenBank/DDBJ whole genome shotgun (WGS) entry which is preliminary data.</text>
</comment>
<reference evidence="1" key="1">
    <citation type="journal article" date="2014" name="Int. J. Syst. Evol. Microbiol.">
        <title>Complete genome sequence of Corynebacterium casei LMG S-19264T (=DSM 44701T), isolated from a smear-ripened cheese.</title>
        <authorList>
            <consortium name="US DOE Joint Genome Institute (JGI-PGF)"/>
            <person name="Walter F."/>
            <person name="Albersmeier A."/>
            <person name="Kalinowski J."/>
            <person name="Ruckert C."/>
        </authorList>
    </citation>
    <scope>NUCLEOTIDE SEQUENCE</scope>
    <source>
        <strain evidence="1">KCTC 12113</strain>
    </source>
</reference>
<name>A0A918MME8_9FLAO</name>
<dbReference type="PANTHER" id="PTHR43762:SF1">
    <property type="entry name" value="D-ARABINONO-1,4-LACTONE OXIDASE"/>
    <property type="match status" value="1"/>
</dbReference>
<dbReference type="InterPro" id="IPR016169">
    <property type="entry name" value="FAD-bd_PCMH_sub2"/>
</dbReference>
<dbReference type="GO" id="GO:0050660">
    <property type="term" value="F:flavin adenine dinucleotide binding"/>
    <property type="evidence" value="ECO:0007669"/>
    <property type="project" value="InterPro"/>
</dbReference>
<dbReference type="RefSeq" id="WP_026813810.1">
    <property type="nucleotide sequence ID" value="NZ_BMWP01000014.1"/>
</dbReference>
<evidence type="ECO:0000313" key="2">
    <source>
        <dbReference type="Proteomes" id="UP000634668"/>
    </source>
</evidence>
<dbReference type="AlphaFoldDB" id="A0A918MME8"/>
<evidence type="ECO:0000313" key="1">
    <source>
        <dbReference type="EMBL" id="GGW36934.1"/>
    </source>
</evidence>
<dbReference type="InterPro" id="IPR010031">
    <property type="entry name" value="FAD_lactone_oxidase-like"/>
</dbReference>
<dbReference type="Proteomes" id="UP000634668">
    <property type="component" value="Unassembled WGS sequence"/>
</dbReference>
<dbReference type="SUPFAM" id="SSF56176">
    <property type="entry name" value="FAD-binding/transporter-associated domain-like"/>
    <property type="match status" value="1"/>
</dbReference>
<keyword evidence="2" id="KW-1185">Reference proteome</keyword>
<dbReference type="Gene3D" id="3.30.465.10">
    <property type="match status" value="1"/>
</dbReference>
<dbReference type="GO" id="GO:0016899">
    <property type="term" value="F:oxidoreductase activity, acting on the CH-OH group of donors, oxygen as acceptor"/>
    <property type="evidence" value="ECO:0007669"/>
    <property type="project" value="InterPro"/>
</dbReference>
<dbReference type="PANTHER" id="PTHR43762">
    <property type="entry name" value="L-GULONOLACTONE OXIDASE"/>
    <property type="match status" value="1"/>
</dbReference>
<evidence type="ECO:0008006" key="3">
    <source>
        <dbReference type="Google" id="ProtNLM"/>
    </source>
</evidence>
<gene>
    <name evidence="1" type="ORF">GCM10007383_22220</name>
</gene>